<reference evidence="1 2" key="1">
    <citation type="submission" date="2018-08" db="EMBL/GenBank/DDBJ databases">
        <title>Meiothermus cateniformans JCM 15151 genome sequencing project.</title>
        <authorList>
            <person name="Da Costa M.S."/>
            <person name="Albuquerque L."/>
            <person name="Raposo P."/>
            <person name="Froufe H.J.C."/>
            <person name="Barroso C.S."/>
            <person name="Egas C."/>
        </authorList>
    </citation>
    <scope>NUCLEOTIDE SEQUENCE [LARGE SCALE GENOMIC DNA]</scope>
    <source>
        <strain evidence="1 2">JCM 15151</strain>
    </source>
</reference>
<proteinExistence type="predicted"/>
<dbReference type="RefSeq" id="WP_027888197.1">
    <property type="nucleotide sequence ID" value="NZ_JBHSXZ010000066.1"/>
</dbReference>
<name>A0A399E198_9DEIN</name>
<protein>
    <submittedName>
        <fullName evidence="1">Uncharacterized protein</fullName>
    </submittedName>
</protein>
<accession>A0A399E198</accession>
<dbReference type="AlphaFoldDB" id="A0A399E198"/>
<dbReference type="OrthoDB" id="27423at2"/>
<organism evidence="1 2">
    <name type="scientific">Meiothermus taiwanensis</name>
    <dbReference type="NCBI Taxonomy" id="172827"/>
    <lineage>
        <taxon>Bacteria</taxon>
        <taxon>Thermotogati</taxon>
        <taxon>Deinococcota</taxon>
        <taxon>Deinococci</taxon>
        <taxon>Thermales</taxon>
        <taxon>Thermaceae</taxon>
        <taxon>Meiothermus</taxon>
    </lineage>
</organism>
<evidence type="ECO:0000313" key="1">
    <source>
        <dbReference type="EMBL" id="RIH76270.1"/>
    </source>
</evidence>
<comment type="caution">
    <text evidence="1">The sequence shown here is derived from an EMBL/GenBank/DDBJ whole genome shotgun (WGS) entry which is preliminary data.</text>
</comment>
<sequence>MAGIALLELMLLLLAVGLLVWVFGASRNLPPAQEEQAHRLQAALAEIERQGRRLPHLRDALKEAQQYGRNLGKLLPQLAELERFLAKPSTQGPTRDRLLVRHHELTRGFERGVEYLERLGAELLLVSGSEEPLALAELPQLLIELREVLHPSPLTRG</sequence>
<dbReference type="Proteomes" id="UP000266089">
    <property type="component" value="Unassembled WGS sequence"/>
</dbReference>
<gene>
    <name evidence="1" type="ORF">Mcate_01819</name>
</gene>
<evidence type="ECO:0000313" key="2">
    <source>
        <dbReference type="Proteomes" id="UP000266089"/>
    </source>
</evidence>
<dbReference type="EMBL" id="QWKX01000046">
    <property type="protein sequence ID" value="RIH76270.1"/>
    <property type="molecule type" value="Genomic_DNA"/>
</dbReference>